<organism evidence="2 3">
    <name type="scientific">Chenggangzhangella methanolivorans</name>
    <dbReference type="NCBI Taxonomy" id="1437009"/>
    <lineage>
        <taxon>Bacteria</taxon>
        <taxon>Pseudomonadati</taxon>
        <taxon>Pseudomonadota</taxon>
        <taxon>Alphaproteobacteria</taxon>
        <taxon>Hyphomicrobiales</taxon>
        <taxon>Methylopilaceae</taxon>
        <taxon>Chenggangzhangella</taxon>
    </lineage>
</organism>
<keyword evidence="3" id="KW-1185">Reference proteome</keyword>
<evidence type="ECO:0000313" key="3">
    <source>
        <dbReference type="Proteomes" id="UP000825701"/>
    </source>
</evidence>
<dbReference type="RefSeq" id="WP_261402983.1">
    <property type="nucleotide sequence ID" value="NZ_CP081869.1"/>
</dbReference>
<dbReference type="SUPFAM" id="SSF89372">
    <property type="entry name" value="Fucose-specific lectin"/>
    <property type="match status" value="1"/>
</dbReference>
<dbReference type="AlphaFoldDB" id="A0A9E6UKW2"/>
<dbReference type="KEGG" id="cmet:K6K41_25000"/>
<accession>A0A9E6UKW2</accession>
<dbReference type="EMBL" id="CP081869">
    <property type="protein sequence ID" value="QZN99866.1"/>
    <property type="molecule type" value="Genomic_DNA"/>
</dbReference>
<feature type="signal peptide" evidence="1">
    <location>
        <begin position="1"/>
        <end position="27"/>
    </location>
</feature>
<evidence type="ECO:0000256" key="1">
    <source>
        <dbReference type="SAM" id="SignalP"/>
    </source>
</evidence>
<proteinExistence type="predicted"/>
<keyword evidence="1" id="KW-0732">Signal</keyword>
<dbReference type="Gene3D" id="2.120.10.70">
    <property type="entry name" value="Fucose-specific lectin"/>
    <property type="match status" value="1"/>
</dbReference>
<dbReference type="Proteomes" id="UP000825701">
    <property type="component" value="Chromosome"/>
</dbReference>
<evidence type="ECO:0000313" key="2">
    <source>
        <dbReference type="EMBL" id="QZN99866.1"/>
    </source>
</evidence>
<sequence length="351" mass="35831">MALHHRLACVAAAVVAALSVSAPQARAAFSEFSSLGKDKVLSDVACIAAPKGAVCTAQSIDSKLAVNKYNGSKWSGWDLIGAGVVSKPSCAQATSKLVVCAARHESGGVMVVTYNGKWSKPEIVKGDTSSAPSCAGVGEDSAVCVTRGVDGSLYWLKSDGDKTSGLTKLNGATTVPPRCSPDNRFTATRMAICMYGNTDGHIYARRFDGKGATGALDLAGLTYTEVNCTELGKGTGGRVTCVTKNQFSNLYLTSFAGGPFQTTGWSAYAYIGGSVAGASSCGAIAFNQIGCALVGTDSQLFVYQVVNGTFSGFTAMGGTFVGTPSCFALEIGKVMCAAVGTDGVARSTVGP</sequence>
<name>A0A9E6UKW2_9HYPH</name>
<gene>
    <name evidence="2" type="ORF">K6K41_25000</name>
</gene>
<reference evidence="2" key="1">
    <citation type="submission" date="2021-08" db="EMBL/GenBank/DDBJ databases">
        <authorList>
            <person name="Zhang H."/>
            <person name="Xu M."/>
            <person name="Yu Z."/>
            <person name="Yang L."/>
            <person name="Cai Y."/>
        </authorList>
    </citation>
    <scope>NUCLEOTIDE SEQUENCE</scope>
    <source>
        <strain evidence="2">CHL1</strain>
    </source>
</reference>
<feature type="chain" id="PRO_5039733015" evidence="1">
    <location>
        <begin position="28"/>
        <end position="351"/>
    </location>
</feature>
<protein>
    <submittedName>
        <fullName evidence="2">Uncharacterized protein</fullName>
    </submittedName>
</protein>